<feature type="region of interest" description="Disordered" evidence="2">
    <location>
        <begin position="1"/>
        <end position="52"/>
    </location>
</feature>
<feature type="region of interest" description="Disordered" evidence="2">
    <location>
        <begin position="81"/>
        <end position="118"/>
    </location>
</feature>
<keyword evidence="1" id="KW-0863">Zinc-finger</keyword>
<feature type="domain" description="CCHC-type" evidence="3">
    <location>
        <begin position="70"/>
        <end position="84"/>
    </location>
</feature>
<feature type="compositionally biased region" description="Low complexity" evidence="2">
    <location>
        <begin position="34"/>
        <end position="49"/>
    </location>
</feature>
<dbReference type="OrthoDB" id="1103803at2759"/>
<sequence length="118" mass="12500">MGAQSPSFQLQGRGNLGRRKDKKKLGPRRGIYTSGSSSRNSSSSSRSSGTVCHKCGKVHKGGCTFDANNCVKCHRMGHYARDCPLPQPRHMPSQSSMGSVSKAPSATPSASSSRFAGQ</sequence>
<dbReference type="EMBL" id="KK914313">
    <property type="protein sequence ID" value="KDP42054.1"/>
    <property type="molecule type" value="Genomic_DNA"/>
</dbReference>
<dbReference type="AlphaFoldDB" id="A0A067LD86"/>
<feature type="compositionally biased region" description="Basic residues" evidence="2">
    <location>
        <begin position="16"/>
        <end position="27"/>
    </location>
</feature>
<evidence type="ECO:0000259" key="3">
    <source>
        <dbReference type="PROSITE" id="PS50158"/>
    </source>
</evidence>
<evidence type="ECO:0000313" key="5">
    <source>
        <dbReference type="Proteomes" id="UP000027138"/>
    </source>
</evidence>
<organism evidence="4 5">
    <name type="scientific">Jatropha curcas</name>
    <name type="common">Barbados nut</name>
    <dbReference type="NCBI Taxonomy" id="180498"/>
    <lineage>
        <taxon>Eukaryota</taxon>
        <taxon>Viridiplantae</taxon>
        <taxon>Streptophyta</taxon>
        <taxon>Embryophyta</taxon>
        <taxon>Tracheophyta</taxon>
        <taxon>Spermatophyta</taxon>
        <taxon>Magnoliopsida</taxon>
        <taxon>eudicotyledons</taxon>
        <taxon>Gunneridae</taxon>
        <taxon>Pentapetalae</taxon>
        <taxon>rosids</taxon>
        <taxon>fabids</taxon>
        <taxon>Malpighiales</taxon>
        <taxon>Euphorbiaceae</taxon>
        <taxon>Crotonoideae</taxon>
        <taxon>Jatropheae</taxon>
        <taxon>Jatropha</taxon>
    </lineage>
</organism>
<keyword evidence="5" id="KW-1185">Reference proteome</keyword>
<dbReference type="Proteomes" id="UP000027138">
    <property type="component" value="Unassembled WGS sequence"/>
</dbReference>
<keyword evidence="1" id="KW-0479">Metal-binding</keyword>
<gene>
    <name evidence="4" type="ORF">JCGZ_03265</name>
</gene>
<evidence type="ECO:0000313" key="4">
    <source>
        <dbReference type="EMBL" id="KDP42054.1"/>
    </source>
</evidence>
<dbReference type="InterPro" id="IPR001878">
    <property type="entry name" value="Znf_CCHC"/>
</dbReference>
<evidence type="ECO:0000256" key="1">
    <source>
        <dbReference type="PROSITE-ProRule" id="PRU00047"/>
    </source>
</evidence>
<protein>
    <recommendedName>
        <fullName evidence="3">CCHC-type domain-containing protein</fullName>
    </recommendedName>
</protein>
<dbReference type="SUPFAM" id="SSF57756">
    <property type="entry name" value="Retrovirus zinc finger-like domains"/>
    <property type="match status" value="1"/>
</dbReference>
<feature type="compositionally biased region" description="Polar residues" evidence="2">
    <location>
        <begin position="1"/>
        <end position="12"/>
    </location>
</feature>
<dbReference type="PROSITE" id="PS50158">
    <property type="entry name" value="ZF_CCHC"/>
    <property type="match status" value="1"/>
</dbReference>
<keyword evidence="1" id="KW-0862">Zinc</keyword>
<dbReference type="InterPro" id="IPR036875">
    <property type="entry name" value="Znf_CCHC_sf"/>
</dbReference>
<accession>A0A067LD86</accession>
<dbReference type="Gene3D" id="4.10.60.10">
    <property type="entry name" value="Zinc finger, CCHC-type"/>
    <property type="match status" value="1"/>
</dbReference>
<reference evidence="4 5" key="1">
    <citation type="journal article" date="2014" name="PLoS ONE">
        <title>Global Analysis of Gene Expression Profiles in Physic Nut (Jatropha curcas L.) Seedlings Exposed to Salt Stress.</title>
        <authorList>
            <person name="Zhang L."/>
            <person name="Zhang C."/>
            <person name="Wu P."/>
            <person name="Chen Y."/>
            <person name="Li M."/>
            <person name="Jiang H."/>
            <person name="Wu G."/>
        </authorList>
    </citation>
    <scope>NUCLEOTIDE SEQUENCE [LARGE SCALE GENOMIC DNA]</scope>
    <source>
        <strain evidence="5">cv. GZQX0401</strain>
        <tissue evidence="4">Young leaves</tissue>
    </source>
</reference>
<dbReference type="SMART" id="SM00343">
    <property type="entry name" value="ZnF_C2HC"/>
    <property type="match status" value="1"/>
</dbReference>
<feature type="compositionally biased region" description="Low complexity" evidence="2">
    <location>
        <begin position="99"/>
        <end position="118"/>
    </location>
</feature>
<dbReference type="Pfam" id="PF00098">
    <property type="entry name" value="zf-CCHC"/>
    <property type="match status" value="1"/>
</dbReference>
<name>A0A067LD86_JATCU</name>
<proteinExistence type="predicted"/>
<dbReference type="GO" id="GO:0008270">
    <property type="term" value="F:zinc ion binding"/>
    <property type="evidence" value="ECO:0007669"/>
    <property type="project" value="UniProtKB-KW"/>
</dbReference>
<evidence type="ECO:0000256" key="2">
    <source>
        <dbReference type="SAM" id="MobiDB-lite"/>
    </source>
</evidence>
<dbReference type="GO" id="GO:0003676">
    <property type="term" value="F:nucleic acid binding"/>
    <property type="evidence" value="ECO:0007669"/>
    <property type="project" value="InterPro"/>
</dbReference>